<evidence type="ECO:0008006" key="3">
    <source>
        <dbReference type="Google" id="ProtNLM"/>
    </source>
</evidence>
<comment type="caution">
    <text evidence="1">The sequence shown here is derived from an EMBL/GenBank/DDBJ whole genome shotgun (WGS) entry which is preliminary data.</text>
</comment>
<accession>A0A1T0CHT0</accession>
<dbReference type="Pfam" id="PF09996">
    <property type="entry name" value="DUF2237"/>
    <property type="match status" value="1"/>
</dbReference>
<reference evidence="1 2" key="1">
    <citation type="submission" date="2017-02" db="EMBL/GenBank/DDBJ databases">
        <title>Draft genome sequence of Moraxella lincolnii CCUG 9405T type strain.</title>
        <authorList>
            <person name="Salva-Serra F."/>
            <person name="Engstrom-Jakobsson H."/>
            <person name="Thorell K."/>
            <person name="Jaen-Luchoro D."/>
            <person name="Gonzales-Siles L."/>
            <person name="Karlsson R."/>
            <person name="Yazdan S."/>
            <person name="Boulund F."/>
            <person name="Johnning A."/>
            <person name="Engstrand L."/>
            <person name="Kristiansson E."/>
            <person name="Moore E."/>
        </authorList>
    </citation>
    <scope>NUCLEOTIDE SEQUENCE [LARGE SCALE GENOMIC DNA]</scope>
    <source>
        <strain evidence="1 2">CCUG 9405</strain>
    </source>
</reference>
<organism evidence="1 2">
    <name type="scientific">Lwoffella lincolnii</name>
    <dbReference type="NCBI Taxonomy" id="90241"/>
    <lineage>
        <taxon>Bacteria</taxon>
        <taxon>Pseudomonadati</taxon>
        <taxon>Pseudomonadota</taxon>
        <taxon>Gammaproteobacteria</taxon>
        <taxon>Moraxellales</taxon>
        <taxon>Moraxellaceae</taxon>
        <taxon>Lwoffella</taxon>
    </lineage>
</organism>
<dbReference type="Proteomes" id="UP000191094">
    <property type="component" value="Unassembled WGS sequence"/>
</dbReference>
<gene>
    <name evidence="1" type="ORF">B0682_04420</name>
</gene>
<dbReference type="RefSeq" id="WP_078306844.1">
    <property type="nucleotide sequence ID" value="NZ_CP147511.1"/>
</dbReference>
<evidence type="ECO:0000313" key="2">
    <source>
        <dbReference type="Proteomes" id="UP000191094"/>
    </source>
</evidence>
<dbReference type="PANTHER" id="PTHR37466">
    <property type="entry name" value="SLR1628 PROTEIN"/>
    <property type="match status" value="1"/>
</dbReference>
<dbReference type="OrthoDB" id="9792525at2"/>
<dbReference type="AlphaFoldDB" id="A0A1T0CHT0"/>
<proteinExistence type="predicted"/>
<dbReference type="PANTHER" id="PTHR37466:SF1">
    <property type="entry name" value="SLR1628 PROTEIN"/>
    <property type="match status" value="1"/>
</dbReference>
<dbReference type="STRING" id="90241.B0682_04420"/>
<name>A0A1T0CHT0_9GAMM</name>
<dbReference type="InterPro" id="IPR018714">
    <property type="entry name" value="DUF2237"/>
</dbReference>
<evidence type="ECO:0000313" key="1">
    <source>
        <dbReference type="EMBL" id="OOS21853.1"/>
    </source>
</evidence>
<sequence>MNQPIEPSPHNNRTNVLGTALASCCFFPLTGYYRDGFCHTGIHDVSQHTVCTRVTAEFLQFSADRGNDLITPLPEFHFPGLTPGDFWCVCALRWIEALDYGVASPIKLEACHESLLELVDIDTLKKYAI</sequence>
<dbReference type="Gene3D" id="3.30.56.110">
    <property type="entry name" value="Protein of unknown function DUF2237"/>
    <property type="match status" value="1"/>
</dbReference>
<dbReference type="EMBL" id="MUYT01000004">
    <property type="protein sequence ID" value="OOS21853.1"/>
    <property type="molecule type" value="Genomic_DNA"/>
</dbReference>
<protein>
    <recommendedName>
        <fullName evidence="3">DUF2237 domain-containing protein</fullName>
    </recommendedName>
</protein>
<keyword evidence="2" id="KW-1185">Reference proteome</keyword>